<dbReference type="GO" id="GO:0003700">
    <property type="term" value="F:DNA-binding transcription factor activity"/>
    <property type="evidence" value="ECO:0007669"/>
    <property type="project" value="InterPro"/>
</dbReference>
<feature type="chain" id="PRO_5018031997" evidence="5">
    <location>
        <begin position="24"/>
        <end position="574"/>
    </location>
</feature>
<dbReference type="SMART" id="SM00342">
    <property type="entry name" value="HTH_ARAC"/>
    <property type="match status" value="1"/>
</dbReference>
<dbReference type="Gene3D" id="1.25.40.10">
    <property type="entry name" value="Tetratricopeptide repeat domain"/>
    <property type="match status" value="2"/>
</dbReference>
<feature type="coiled-coil region" evidence="3">
    <location>
        <begin position="404"/>
        <end position="431"/>
    </location>
</feature>
<proteinExistence type="predicted"/>
<dbReference type="Gene3D" id="1.10.10.60">
    <property type="entry name" value="Homeodomain-like"/>
    <property type="match status" value="2"/>
</dbReference>
<dbReference type="SUPFAM" id="SSF48452">
    <property type="entry name" value="TPR-like"/>
    <property type="match status" value="1"/>
</dbReference>
<feature type="domain" description="HTH araC/xylS-type" evidence="6">
    <location>
        <begin position="477"/>
        <end position="569"/>
    </location>
</feature>
<dbReference type="Pfam" id="PF12833">
    <property type="entry name" value="HTH_18"/>
    <property type="match status" value="1"/>
</dbReference>
<reference evidence="8" key="1">
    <citation type="submission" date="2018-11" db="EMBL/GenBank/DDBJ databases">
        <title>Proposal to divide the Flavobacteriaceae and reorganize its genera based on Amino Acid Identity values calculated from whole genome sequences.</title>
        <authorList>
            <person name="Nicholson A.C."/>
            <person name="Gulvik C.A."/>
            <person name="Whitney A.M."/>
            <person name="Humrighouse B.W."/>
            <person name="Bell M."/>
            <person name="Holmes B."/>
            <person name="Steigerwalt A.G."/>
            <person name="Villarma A."/>
            <person name="Sheth M."/>
            <person name="Batra D."/>
            <person name="Pryor J."/>
            <person name="Bernardet J.-F."/>
            <person name="Hugo C."/>
            <person name="Kampfer P."/>
            <person name="Newman J.D."/>
            <person name="McQuiston J.R."/>
        </authorList>
    </citation>
    <scope>NUCLEOTIDE SEQUENCE [LARGE SCALE GENOMIC DNA]</scope>
    <source>
        <strain evidence="8">G0081</strain>
    </source>
</reference>
<dbReference type="SUPFAM" id="SSF46689">
    <property type="entry name" value="Homeodomain-like"/>
    <property type="match status" value="1"/>
</dbReference>
<keyword evidence="3" id="KW-0175">Coiled coil</keyword>
<evidence type="ECO:0000256" key="1">
    <source>
        <dbReference type="ARBA" id="ARBA00023015"/>
    </source>
</evidence>
<dbReference type="GO" id="GO:0043565">
    <property type="term" value="F:sequence-specific DNA binding"/>
    <property type="evidence" value="ECO:0007669"/>
    <property type="project" value="InterPro"/>
</dbReference>
<feature type="transmembrane region" description="Helical" evidence="4">
    <location>
        <begin position="384"/>
        <end position="404"/>
    </location>
</feature>
<evidence type="ECO:0000256" key="3">
    <source>
        <dbReference type="SAM" id="Coils"/>
    </source>
</evidence>
<dbReference type="InterPro" id="IPR011990">
    <property type="entry name" value="TPR-like_helical_dom_sf"/>
</dbReference>
<accession>A0A3G8XGE9</accession>
<evidence type="ECO:0000313" key="7">
    <source>
        <dbReference type="EMBL" id="AZI32460.1"/>
    </source>
</evidence>
<organism evidence="7 8">
    <name type="scientific">Kaistella carnis</name>
    <dbReference type="NCBI Taxonomy" id="1241979"/>
    <lineage>
        <taxon>Bacteria</taxon>
        <taxon>Pseudomonadati</taxon>
        <taxon>Bacteroidota</taxon>
        <taxon>Flavobacteriia</taxon>
        <taxon>Flavobacteriales</taxon>
        <taxon>Weeksellaceae</taxon>
        <taxon>Chryseobacterium group</taxon>
        <taxon>Kaistella</taxon>
    </lineage>
</organism>
<dbReference type="EMBL" id="CP034159">
    <property type="protein sequence ID" value="AZI32460.1"/>
    <property type="molecule type" value="Genomic_DNA"/>
</dbReference>
<dbReference type="Proteomes" id="UP000270185">
    <property type="component" value="Chromosome"/>
</dbReference>
<keyword evidence="5" id="KW-0732">Signal</keyword>
<dbReference type="InterPro" id="IPR018060">
    <property type="entry name" value="HTH_AraC"/>
</dbReference>
<dbReference type="PROSITE" id="PS01124">
    <property type="entry name" value="HTH_ARAC_FAMILY_2"/>
    <property type="match status" value="1"/>
</dbReference>
<keyword evidence="4" id="KW-1133">Transmembrane helix</keyword>
<evidence type="ECO:0000256" key="5">
    <source>
        <dbReference type="SAM" id="SignalP"/>
    </source>
</evidence>
<keyword evidence="8" id="KW-1185">Reference proteome</keyword>
<evidence type="ECO:0000256" key="2">
    <source>
        <dbReference type="ARBA" id="ARBA00023163"/>
    </source>
</evidence>
<dbReference type="RefSeq" id="WP_125022980.1">
    <property type="nucleotide sequence ID" value="NZ_CP034159.1"/>
</dbReference>
<gene>
    <name evidence="7" type="ORF">EIB73_04340</name>
</gene>
<name>A0A3G8XGE9_9FLAO</name>
<dbReference type="OrthoDB" id="5295174at2"/>
<keyword evidence="4" id="KW-0812">Transmembrane</keyword>
<feature type="signal peptide" evidence="5">
    <location>
        <begin position="1"/>
        <end position="23"/>
    </location>
</feature>
<dbReference type="KEGG" id="ccas:EIB73_04340"/>
<dbReference type="AlphaFoldDB" id="A0A3G8XGE9"/>
<evidence type="ECO:0000259" key="6">
    <source>
        <dbReference type="PROSITE" id="PS01124"/>
    </source>
</evidence>
<keyword evidence="2" id="KW-0804">Transcription</keyword>
<sequence>MKLQYIFSVLLLFLLLSTDTFRAQTVLNSNLSNEEIEKKIDESSSNPTKMWELINFYISKSKKNNDKEALFYAYRYASNTSKHPLNIKYADSALITGQKSEIKKILLDAYLNRGNINMSEEFYQKALDDILVANKLSQESGNDYIFNKTIYYIAQNKIYLGQYEDANRELETCLKFFKDNLKNKSSLGKNYEMYYIYSLMSLIDSNTKLSRFKENKILLNEAFEYIDKNKLEQYLPYFISSEGTNAYYNKDYETAIKKLSEAVRLYNDQWQHNTEVFYLGLSYWHTGKKKLAVKYLEELDKHYNKTKKLDPQFRSAYEILIKYYKSTGNTEKQLEYINKLMTLDRSYEKNYKSLYQRIAKEYDTKKLVAEKNRIESKLKNQRTIFITLFIILLVISVFFGFRIYKEKQNYKKRFEEIIDQLNQENSTEEKIMVDSTEKEEDQKFDYDFYNKIPGLNPLFVENILKQLGVFEKENKFLDSQISQKSLSDDLGTNSTYFSKIINTYKGKNFTLYISDLRLDYIIDHLRNDVKYLNMDVKELATIAGFSSAENFSDHFRRKFDLKPSVFMKMMKSKL</sequence>
<evidence type="ECO:0000256" key="4">
    <source>
        <dbReference type="SAM" id="Phobius"/>
    </source>
</evidence>
<keyword evidence="1" id="KW-0805">Transcription regulation</keyword>
<protein>
    <submittedName>
        <fullName evidence="7">Helix-turn-helix domain-containing protein</fullName>
    </submittedName>
</protein>
<keyword evidence="4" id="KW-0472">Membrane</keyword>
<dbReference type="InterPro" id="IPR009057">
    <property type="entry name" value="Homeodomain-like_sf"/>
</dbReference>
<evidence type="ECO:0000313" key="8">
    <source>
        <dbReference type="Proteomes" id="UP000270185"/>
    </source>
</evidence>